<evidence type="ECO:0000256" key="2">
    <source>
        <dbReference type="SAM" id="Phobius"/>
    </source>
</evidence>
<keyword evidence="2" id="KW-1133">Transmembrane helix</keyword>
<protein>
    <submittedName>
        <fullName evidence="3">Uncharacterized protein</fullName>
    </submittedName>
</protein>
<feature type="transmembrane region" description="Helical" evidence="2">
    <location>
        <begin position="60"/>
        <end position="82"/>
    </location>
</feature>
<accession>A0A4Q7ZLX7</accession>
<evidence type="ECO:0000313" key="3">
    <source>
        <dbReference type="EMBL" id="RZU51972.1"/>
    </source>
</evidence>
<feature type="region of interest" description="Disordered" evidence="1">
    <location>
        <begin position="18"/>
        <end position="52"/>
    </location>
</feature>
<comment type="caution">
    <text evidence="3">The sequence shown here is derived from an EMBL/GenBank/DDBJ whole genome shotgun (WGS) entry which is preliminary data.</text>
</comment>
<keyword evidence="2" id="KW-0472">Membrane</keyword>
<dbReference type="RefSeq" id="WP_130510655.1">
    <property type="nucleotide sequence ID" value="NZ_SHKY01000001.1"/>
</dbReference>
<proteinExistence type="predicted"/>
<dbReference type="AlphaFoldDB" id="A0A4Q7ZLX7"/>
<dbReference type="EMBL" id="SHKY01000001">
    <property type="protein sequence ID" value="RZU51972.1"/>
    <property type="molecule type" value="Genomic_DNA"/>
</dbReference>
<dbReference type="OrthoDB" id="3362655at2"/>
<reference evidence="3 4" key="1">
    <citation type="submission" date="2019-02" db="EMBL/GenBank/DDBJ databases">
        <title>Sequencing the genomes of 1000 actinobacteria strains.</title>
        <authorList>
            <person name="Klenk H.-P."/>
        </authorList>
    </citation>
    <scope>NUCLEOTIDE SEQUENCE [LARGE SCALE GENOMIC DNA]</scope>
    <source>
        <strain evidence="3 4">DSM 45162</strain>
    </source>
</reference>
<sequence>MPSLRSVHSVMTALHAAHRTSAPAGQHRRVAAQPPTWTRPTGAEHGYRARPHPVRRGPRLVLGGLGALVLAGVCGLSAFLIAADVRRGHGAPAAARQQVPVRDLGSRRVDAAPLSLDEVFPAPEARAGAVAYRVGMTHIDTDCGIAAVGLVGDLLDRYGCTQVVRAALTAPYGDYQVTAGIFNLPDEPSARWIADRARQFVAAGQGTFGAMAGGLPGTDPRVQPPALAGWDTRGHFLLYCVIVRPDGQPLRDDDPFARRITTDLLRSYLGDTVLGRRASLP</sequence>
<gene>
    <name evidence="3" type="ORF">EV385_3812</name>
</gene>
<keyword evidence="4" id="KW-1185">Reference proteome</keyword>
<organism evidence="3 4">
    <name type="scientific">Krasilnikovia cinnamomea</name>
    <dbReference type="NCBI Taxonomy" id="349313"/>
    <lineage>
        <taxon>Bacteria</taxon>
        <taxon>Bacillati</taxon>
        <taxon>Actinomycetota</taxon>
        <taxon>Actinomycetes</taxon>
        <taxon>Micromonosporales</taxon>
        <taxon>Micromonosporaceae</taxon>
        <taxon>Krasilnikovia</taxon>
    </lineage>
</organism>
<keyword evidence="2" id="KW-0812">Transmembrane</keyword>
<dbReference type="Proteomes" id="UP000292564">
    <property type="component" value="Unassembled WGS sequence"/>
</dbReference>
<evidence type="ECO:0000256" key="1">
    <source>
        <dbReference type="SAM" id="MobiDB-lite"/>
    </source>
</evidence>
<name>A0A4Q7ZLX7_9ACTN</name>
<evidence type="ECO:0000313" key="4">
    <source>
        <dbReference type="Proteomes" id="UP000292564"/>
    </source>
</evidence>